<protein>
    <recommendedName>
        <fullName evidence="3">Transmembrane protein</fullName>
    </recommendedName>
</protein>
<dbReference type="Proteomes" id="UP000836788">
    <property type="component" value="Chromosome 10"/>
</dbReference>
<gene>
    <name evidence="2" type="ORF">PTTT1_LOCUS8215</name>
</gene>
<reference evidence="2" key="1">
    <citation type="submission" date="2022-02" db="EMBL/GenBank/DDBJ databases">
        <authorList>
            <person name="Giguere J D."/>
        </authorList>
    </citation>
    <scope>NUCLEOTIDE SEQUENCE</scope>
    <source>
        <strain evidence="2">CCAP 1055/1</strain>
    </source>
</reference>
<keyword evidence="1" id="KW-0812">Transmembrane</keyword>
<organism evidence="2">
    <name type="scientific">Phaeodactylum tricornutum</name>
    <name type="common">Diatom</name>
    <dbReference type="NCBI Taxonomy" id="2850"/>
    <lineage>
        <taxon>Eukaryota</taxon>
        <taxon>Sar</taxon>
        <taxon>Stramenopiles</taxon>
        <taxon>Ochrophyta</taxon>
        <taxon>Bacillariophyta</taxon>
        <taxon>Bacillariophyceae</taxon>
        <taxon>Bacillariophycidae</taxon>
        <taxon>Naviculales</taxon>
        <taxon>Phaeodactylaceae</taxon>
        <taxon>Phaeodactylum</taxon>
    </lineage>
</organism>
<keyword evidence="1" id="KW-1133">Transmembrane helix</keyword>
<feature type="transmembrane region" description="Helical" evidence="1">
    <location>
        <begin position="142"/>
        <end position="162"/>
    </location>
</feature>
<dbReference type="PANTHER" id="PTHR35270">
    <property type="entry name" value="FUSELESS, ISOFORM A"/>
    <property type="match status" value="1"/>
</dbReference>
<sequence length="270" mass="30069">MALSSNKAGLAGSRRRRRILKGVQVPLLRSFMLLLVVWFFNDKPSVVSAFTPRRSCTAWHRSSYSLPRPLLSRNEFVLQKIQVKVDNEAPSRVEDLSSTVPFRSSSYIRSFLWTYGPYGASAVLVWRGIWDLQDIYLFPDDLITSSLLSAAIGITFGTVAFFAQHVLNDTVKTVLVAVASISYWRGVWILWDELVWPQDPTLQSAAGLAVGSAVLLAAKSFRLGVASPPILHQNDQIYLLEDPFLGPAHAAFDVAHQEEEVLHSVDGVRD</sequence>
<evidence type="ECO:0000313" key="2">
    <source>
        <dbReference type="EMBL" id="CAG9278854.1"/>
    </source>
</evidence>
<dbReference type="InterPro" id="IPR032751">
    <property type="entry name" value="Fuseless"/>
</dbReference>
<evidence type="ECO:0008006" key="3">
    <source>
        <dbReference type="Google" id="ProtNLM"/>
    </source>
</evidence>
<dbReference type="PANTHER" id="PTHR35270:SF2">
    <property type="entry name" value="FUSELESS, ISOFORM A"/>
    <property type="match status" value="1"/>
</dbReference>
<dbReference type="Pfam" id="PF15993">
    <property type="entry name" value="Fuseless"/>
    <property type="match status" value="1"/>
</dbReference>
<accession>A0A8J9S180</accession>
<evidence type="ECO:0000256" key="1">
    <source>
        <dbReference type="SAM" id="Phobius"/>
    </source>
</evidence>
<dbReference type="EMBL" id="OU594951">
    <property type="protein sequence ID" value="CAG9278854.1"/>
    <property type="molecule type" value="Genomic_DNA"/>
</dbReference>
<name>A0A8J9S180_PHATR</name>
<keyword evidence="1" id="KW-0472">Membrane</keyword>
<dbReference type="AlphaFoldDB" id="A0A8J9S180"/>
<feature type="transmembrane region" description="Helical" evidence="1">
    <location>
        <begin position="20"/>
        <end position="40"/>
    </location>
</feature>
<proteinExistence type="predicted"/>